<sequence>MQIYDKKYMEELRMEGYRKIDCYGISFYRKDCEVRFGEGQKYDIDEVMKR</sequence>
<dbReference type="Proteomes" id="UP000460412">
    <property type="component" value="Unassembled WGS sequence"/>
</dbReference>
<keyword evidence="2" id="KW-1185">Reference proteome</keyword>
<dbReference type="EMBL" id="WUQX01000001">
    <property type="protein sequence ID" value="MXP78322.1"/>
    <property type="molecule type" value="Genomic_DNA"/>
</dbReference>
<reference evidence="1 2" key="1">
    <citation type="submission" date="2019-12" db="EMBL/GenBank/DDBJ databases">
        <title>Sporaefaciens musculi gen. nov., sp. nov., a novel bacterium isolated from the caecum of an obese mouse.</title>
        <authorList>
            <person name="Rasmussen T.S."/>
            <person name="Streidl T."/>
            <person name="Hitch T.C.A."/>
            <person name="Wortmann E."/>
            <person name="Deptula P."/>
            <person name="Hansen M."/>
            <person name="Nielsen D.S."/>
            <person name="Clavel T."/>
            <person name="Vogensen F.K."/>
        </authorList>
    </citation>
    <scope>NUCLEOTIDE SEQUENCE [LARGE SCALE GENOMIC DNA]</scope>
    <source>
        <strain evidence="1 2">WCA-9-b2</strain>
    </source>
</reference>
<gene>
    <name evidence="1" type="ORF">GN277_24110</name>
</gene>
<evidence type="ECO:0000313" key="1">
    <source>
        <dbReference type="EMBL" id="MXP78322.1"/>
    </source>
</evidence>
<name>A0A7X3ML32_9FIRM</name>
<accession>A0A7X3ML32</accession>
<protein>
    <submittedName>
        <fullName evidence="1">Uncharacterized protein</fullName>
    </submittedName>
</protein>
<organism evidence="1 2">
    <name type="scientific">Sporofaciens musculi</name>
    <dbReference type="NCBI Taxonomy" id="2681861"/>
    <lineage>
        <taxon>Bacteria</taxon>
        <taxon>Bacillati</taxon>
        <taxon>Bacillota</taxon>
        <taxon>Clostridia</taxon>
        <taxon>Lachnospirales</taxon>
        <taxon>Lachnospiraceae</taxon>
        <taxon>Sporofaciens</taxon>
    </lineage>
</organism>
<proteinExistence type="predicted"/>
<evidence type="ECO:0000313" key="2">
    <source>
        <dbReference type="Proteomes" id="UP000460412"/>
    </source>
</evidence>
<comment type="caution">
    <text evidence="1">The sequence shown here is derived from an EMBL/GenBank/DDBJ whole genome shotgun (WGS) entry which is preliminary data.</text>
</comment>
<dbReference type="AlphaFoldDB" id="A0A7X3ML32"/>